<gene>
    <name evidence="2" type="ORF">HCJ92_23095</name>
</gene>
<keyword evidence="1" id="KW-0812">Transmembrane</keyword>
<proteinExistence type="predicted"/>
<accession>A0ABX1AUG5</accession>
<evidence type="ECO:0000313" key="3">
    <source>
        <dbReference type="Proteomes" id="UP000746503"/>
    </source>
</evidence>
<reference evidence="2 3" key="1">
    <citation type="submission" date="2020-03" db="EMBL/GenBank/DDBJ databases">
        <title>Draft genome of Streptomyces sp. ventii, isolated from the Axial Seamount in the Pacific Ocean, and resequencing of the two type strains Streptomyces lonarensis strain NCL 716 and Streptomyces bohaiensis strain 11A07.</title>
        <authorList>
            <person name="Loughran R.M."/>
            <person name="Pfannmuller K.M."/>
            <person name="Wasson B.J."/>
            <person name="Deadmond M.C."/>
            <person name="Paddock B.E."/>
            <person name="Koyack M.J."/>
            <person name="Gallegos D.A."/>
            <person name="Mitchell E.A."/>
            <person name="Ushijima B."/>
            <person name="Saw J.H."/>
            <person name="Mcphail K.L."/>
            <person name="Videau P."/>
        </authorList>
    </citation>
    <scope>NUCLEOTIDE SEQUENCE [LARGE SCALE GENOMIC DNA]</scope>
    <source>
        <strain evidence="3">5675061</strain>
    </source>
</reference>
<feature type="transmembrane region" description="Helical" evidence="1">
    <location>
        <begin position="126"/>
        <end position="146"/>
    </location>
</feature>
<organism evidence="2 3">
    <name type="scientific">Streptomyces spiramenti</name>
    <dbReference type="NCBI Taxonomy" id="2720606"/>
    <lineage>
        <taxon>Bacteria</taxon>
        <taxon>Bacillati</taxon>
        <taxon>Actinomycetota</taxon>
        <taxon>Actinomycetes</taxon>
        <taxon>Kitasatosporales</taxon>
        <taxon>Streptomycetaceae</taxon>
        <taxon>Streptomyces</taxon>
    </lineage>
</organism>
<protein>
    <recommendedName>
        <fullName evidence="4">Branched-chain amino acid ABC transporter permease</fullName>
    </recommendedName>
</protein>
<evidence type="ECO:0008006" key="4">
    <source>
        <dbReference type="Google" id="ProtNLM"/>
    </source>
</evidence>
<sequence>GVRGRLAAAAGLALLAAVVGGACFALLVRLLFDPGTREFATLSAVSFVLGTLVALGPALLGSSWWHYSGGAALALVAVVLGDLYGLAMVIALLVGDLTGVTASELFFQRAGDLWGVWGRTAGWSDFATLLFAPAAALALGGLCHAMRRRPVGA</sequence>
<dbReference type="RefSeq" id="WP_420824766.1">
    <property type="nucleotide sequence ID" value="NZ_JAAVJB010000359.1"/>
</dbReference>
<feature type="transmembrane region" description="Helical" evidence="1">
    <location>
        <begin position="41"/>
        <end position="60"/>
    </location>
</feature>
<feature type="non-terminal residue" evidence="2">
    <location>
        <position position="1"/>
    </location>
</feature>
<keyword evidence="1" id="KW-1133">Transmembrane helix</keyword>
<name>A0ABX1AUG5_9ACTN</name>
<evidence type="ECO:0000313" key="2">
    <source>
        <dbReference type="EMBL" id="NJP69088.1"/>
    </source>
</evidence>
<dbReference type="EMBL" id="JAAVJB010000359">
    <property type="protein sequence ID" value="NJP69088.1"/>
    <property type="molecule type" value="Genomic_DNA"/>
</dbReference>
<feature type="transmembrane region" description="Helical" evidence="1">
    <location>
        <begin position="72"/>
        <end position="94"/>
    </location>
</feature>
<keyword evidence="3" id="KW-1185">Reference proteome</keyword>
<comment type="caution">
    <text evidence="2">The sequence shown here is derived from an EMBL/GenBank/DDBJ whole genome shotgun (WGS) entry which is preliminary data.</text>
</comment>
<evidence type="ECO:0000256" key="1">
    <source>
        <dbReference type="SAM" id="Phobius"/>
    </source>
</evidence>
<dbReference type="Proteomes" id="UP000746503">
    <property type="component" value="Unassembled WGS sequence"/>
</dbReference>
<keyword evidence="1" id="KW-0472">Membrane</keyword>